<protein>
    <recommendedName>
        <fullName evidence="4">SH3 domain-containing protein</fullName>
    </recommendedName>
</protein>
<organism evidence="2 3">
    <name type="scientific">Byssothecium circinans</name>
    <dbReference type="NCBI Taxonomy" id="147558"/>
    <lineage>
        <taxon>Eukaryota</taxon>
        <taxon>Fungi</taxon>
        <taxon>Dikarya</taxon>
        <taxon>Ascomycota</taxon>
        <taxon>Pezizomycotina</taxon>
        <taxon>Dothideomycetes</taxon>
        <taxon>Pleosporomycetidae</taxon>
        <taxon>Pleosporales</taxon>
        <taxon>Massarineae</taxon>
        <taxon>Massarinaceae</taxon>
        <taxon>Byssothecium</taxon>
    </lineage>
</organism>
<evidence type="ECO:0000313" key="2">
    <source>
        <dbReference type="EMBL" id="KAF1951920.1"/>
    </source>
</evidence>
<gene>
    <name evidence="2" type="ORF">CC80DRAFT_538639</name>
</gene>
<evidence type="ECO:0000256" key="1">
    <source>
        <dbReference type="SAM" id="SignalP"/>
    </source>
</evidence>
<keyword evidence="1" id="KW-0732">Signal</keyword>
<feature type="signal peptide" evidence="1">
    <location>
        <begin position="1"/>
        <end position="23"/>
    </location>
</feature>
<proteinExistence type="predicted"/>
<name>A0A6A5TID6_9PLEO</name>
<dbReference type="AlphaFoldDB" id="A0A6A5TID6"/>
<reference evidence="2" key="1">
    <citation type="journal article" date="2020" name="Stud. Mycol.">
        <title>101 Dothideomycetes genomes: a test case for predicting lifestyles and emergence of pathogens.</title>
        <authorList>
            <person name="Haridas S."/>
            <person name="Albert R."/>
            <person name="Binder M."/>
            <person name="Bloem J."/>
            <person name="Labutti K."/>
            <person name="Salamov A."/>
            <person name="Andreopoulos B."/>
            <person name="Baker S."/>
            <person name="Barry K."/>
            <person name="Bills G."/>
            <person name="Bluhm B."/>
            <person name="Cannon C."/>
            <person name="Castanera R."/>
            <person name="Culley D."/>
            <person name="Daum C."/>
            <person name="Ezra D."/>
            <person name="Gonzalez J."/>
            <person name="Henrissat B."/>
            <person name="Kuo A."/>
            <person name="Liang C."/>
            <person name="Lipzen A."/>
            <person name="Lutzoni F."/>
            <person name="Magnuson J."/>
            <person name="Mondo S."/>
            <person name="Nolan M."/>
            <person name="Ohm R."/>
            <person name="Pangilinan J."/>
            <person name="Park H.-J."/>
            <person name="Ramirez L."/>
            <person name="Alfaro M."/>
            <person name="Sun H."/>
            <person name="Tritt A."/>
            <person name="Yoshinaga Y."/>
            <person name="Zwiers L.-H."/>
            <person name="Turgeon B."/>
            <person name="Goodwin S."/>
            <person name="Spatafora J."/>
            <person name="Crous P."/>
            <person name="Grigoriev I."/>
        </authorList>
    </citation>
    <scope>NUCLEOTIDE SEQUENCE</scope>
    <source>
        <strain evidence="2">CBS 675.92</strain>
    </source>
</reference>
<keyword evidence="3" id="KW-1185">Reference proteome</keyword>
<sequence>MASSWRRIQTMVMVLPLPTVIFSAHGIRPVRQDQLMQPELKAHLDDIRLHQILRLSEAAFVTRRTGPHDRYAHGVTRIVEPFTTTAKGSMRRISSTRPQKEDLMKKPIRINMYRLSSTRNSDLFGIQKRDIIILSTQGDPWFQRLQLKERLDIPSAIGFAQQFSMRKLVQGSTLGLTGSITSMHQPVKCKRSTATILPQTCNTCAPASRYWERANFKAYNSTKVRRVIGPG</sequence>
<feature type="chain" id="PRO_5025456200" description="SH3 domain-containing protein" evidence="1">
    <location>
        <begin position="24"/>
        <end position="231"/>
    </location>
</feature>
<accession>A0A6A5TID6</accession>
<dbReference type="Proteomes" id="UP000800035">
    <property type="component" value="Unassembled WGS sequence"/>
</dbReference>
<dbReference type="EMBL" id="ML977014">
    <property type="protein sequence ID" value="KAF1951920.1"/>
    <property type="molecule type" value="Genomic_DNA"/>
</dbReference>
<evidence type="ECO:0008006" key="4">
    <source>
        <dbReference type="Google" id="ProtNLM"/>
    </source>
</evidence>
<evidence type="ECO:0000313" key="3">
    <source>
        <dbReference type="Proteomes" id="UP000800035"/>
    </source>
</evidence>